<evidence type="ECO:0000313" key="6">
    <source>
        <dbReference type="EMBL" id="QFY41869.1"/>
    </source>
</evidence>
<evidence type="ECO:0000256" key="5">
    <source>
        <dbReference type="HAMAP-Rule" id="MF_00724"/>
    </source>
</evidence>
<dbReference type="GO" id="GO:0071973">
    <property type="term" value="P:bacterial-type flagellum-dependent cell motility"/>
    <property type="evidence" value="ECO:0007669"/>
    <property type="project" value="InterPro"/>
</dbReference>
<name>A0A5Q0BEB9_9GAMM</name>
<evidence type="ECO:0000256" key="2">
    <source>
        <dbReference type="ARBA" id="ARBA00009272"/>
    </source>
</evidence>
<dbReference type="PANTHER" id="PTHR34653">
    <property type="match status" value="1"/>
</dbReference>
<evidence type="ECO:0000256" key="3">
    <source>
        <dbReference type="ARBA" id="ARBA00018024"/>
    </source>
</evidence>
<keyword evidence="7" id="KW-1185">Reference proteome</keyword>
<sequence length="121" mass="12513">MKVGGIEQSSIESMVAQLRSIAAQTQDVGTGSALTGVSPIGSGAGAGPVNFGDVLKATLDQVNERQQAADKIGQQFAMGDDSVNISDVMIVGQKANISLQTAVQVRNRLVSAYQSIMSMTV</sequence>
<proteinExistence type="inferred from homology"/>
<keyword evidence="6" id="KW-0282">Flagellum</keyword>
<dbReference type="Pfam" id="PF02049">
    <property type="entry name" value="FliE"/>
    <property type="match status" value="1"/>
</dbReference>
<comment type="similarity">
    <text evidence="2 5">Belongs to the FliE family.</text>
</comment>
<evidence type="ECO:0000256" key="1">
    <source>
        <dbReference type="ARBA" id="ARBA00004117"/>
    </source>
</evidence>
<dbReference type="PANTHER" id="PTHR34653:SF1">
    <property type="entry name" value="FLAGELLAR HOOK-BASAL BODY COMPLEX PROTEIN FLIE"/>
    <property type="match status" value="1"/>
</dbReference>
<dbReference type="KEGG" id="mmob:F6R98_03845"/>
<dbReference type="GO" id="GO:0009425">
    <property type="term" value="C:bacterial-type flagellum basal body"/>
    <property type="evidence" value="ECO:0007669"/>
    <property type="project" value="UniProtKB-SubCell"/>
</dbReference>
<keyword evidence="6" id="KW-0969">Cilium</keyword>
<dbReference type="GO" id="GO:0005198">
    <property type="term" value="F:structural molecule activity"/>
    <property type="evidence" value="ECO:0007669"/>
    <property type="project" value="UniProtKB-UniRule"/>
</dbReference>
<dbReference type="HAMAP" id="MF_00724">
    <property type="entry name" value="FliE"/>
    <property type="match status" value="1"/>
</dbReference>
<dbReference type="OrthoDB" id="8909229at2"/>
<protein>
    <recommendedName>
        <fullName evidence="3 5">Flagellar hook-basal body complex protein FliE</fullName>
    </recommendedName>
</protein>
<keyword evidence="6" id="KW-0966">Cell projection</keyword>
<dbReference type="RefSeq" id="WP_153247852.1">
    <property type="nucleotide sequence ID" value="NZ_CP044205.1"/>
</dbReference>
<dbReference type="InParanoid" id="A0A5Q0BEB9"/>
<dbReference type="AlphaFoldDB" id="A0A5Q0BEB9"/>
<dbReference type="PRINTS" id="PR01006">
    <property type="entry name" value="FLGHOOKFLIE"/>
</dbReference>
<dbReference type="InterPro" id="IPR001624">
    <property type="entry name" value="FliE"/>
</dbReference>
<accession>A0A5Q0BEB9</accession>
<dbReference type="NCBIfam" id="TIGR00205">
    <property type="entry name" value="fliE"/>
    <property type="match status" value="1"/>
</dbReference>
<keyword evidence="4 5" id="KW-0975">Bacterial flagellum</keyword>
<evidence type="ECO:0000313" key="7">
    <source>
        <dbReference type="Proteomes" id="UP000325755"/>
    </source>
</evidence>
<dbReference type="Proteomes" id="UP000325755">
    <property type="component" value="Chromosome"/>
</dbReference>
<reference evidence="6 7" key="1">
    <citation type="submission" date="2019-09" db="EMBL/GenBank/DDBJ databases">
        <title>Ecophysiology of the spiral-shaped methanotroph Methylospira mobilis as revealed by the complete genome sequence.</title>
        <authorList>
            <person name="Oshkin I.Y."/>
            <person name="Dedysh S.N."/>
            <person name="Miroshnikov K."/>
            <person name="Danilova O.V."/>
            <person name="Hakobyan A."/>
            <person name="Liesack W."/>
        </authorList>
    </citation>
    <scope>NUCLEOTIDE SEQUENCE [LARGE SCALE GENOMIC DNA]</scope>
    <source>
        <strain evidence="6 7">Shm1</strain>
    </source>
</reference>
<dbReference type="GO" id="GO:0003774">
    <property type="term" value="F:cytoskeletal motor activity"/>
    <property type="evidence" value="ECO:0007669"/>
    <property type="project" value="InterPro"/>
</dbReference>
<gene>
    <name evidence="5 6" type="primary">fliE</name>
    <name evidence="6" type="ORF">F6R98_03845</name>
</gene>
<evidence type="ECO:0000256" key="4">
    <source>
        <dbReference type="ARBA" id="ARBA00023143"/>
    </source>
</evidence>
<dbReference type="EMBL" id="CP044205">
    <property type="protein sequence ID" value="QFY41869.1"/>
    <property type="molecule type" value="Genomic_DNA"/>
</dbReference>
<dbReference type="FunCoup" id="A0A5Q0BEB9">
    <property type="interactions" value="61"/>
</dbReference>
<organism evidence="6 7">
    <name type="scientific">Candidatus Methylospira mobilis</name>
    <dbReference type="NCBI Taxonomy" id="1808979"/>
    <lineage>
        <taxon>Bacteria</taxon>
        <taxon>Pseudomonadati</taxon>
        <taxon>Pseudomonadota</taxon>
        <taxon>Gammaproteobacteria</taxon>
        <taxon>Methylococcales</taxon>
        <taxon>Methylococcaceae</taxon>
        <taxon>Candidatus Methylospira</taxon>
    </lineage>
</organism>
<comment type="subcellular location">
    <subcellularLocation>
        <location evidence="1 5">Bacterial flagellum basal body</location>
    </subcellularLocation>
</comment>